<comment type="caution">
    <text evidence="1">The sequence shown here is derived from an EMBL/GenBank/DDBJ whole genome shotgun (WGS) entry which is preliminary data.</text>
</comment>
<name>A0ACC0A1J4_CATRO</name>
<sequence>MAVQELVDIKFRLADGSDIGPNKYSPSSTVGFLKEKIISQWPKDKENGPRTMNDVKLINAGRILENNKTLAESRLPVAEVPGGVITMHVVVRPPLSDKNNGSEIQFLFHNLASISFYESFSCIETNCRMIQQRKVAVGAQSYNPPAADSKLLKLPQIIVSSHMYLAFFFLQIFGYTKNSRCLEDTSQCSRVMLTS</sequence>
<evidence type="ECO:0000313" key="2">
    <source>
        <dbReference type="Proteomes" id="UP001060085"/>
    </source>
</evidence>
<dbReference type="EMBL" id="CM044707">
    <property type="protein sequence ID" value="KAI5654748.1"/>
    <property type="molecule type" value="Genomic_DNA"/>
</dbReference>
<protein>
    <submittedName>
        <fullName evidence="1">Uncharacterized protein</fullName>
    </submittedName>
</protein>
<organism evidence="1 2">
    <name type="scientific">Catharanthus roseus</name>
    <name type="common">Madagascar periwinkle</name>
    <name type="synonym">Vinca rosea</name>
    <dbReference type="NCBI Taxonomy" id="4058"/>
    <lineage>
        <taxon>Eukaryota</taxon>
        <taxon>Viridiplantae</taxon>
        <taxon>Streptophyta</taxon>
        <taxon>Embryophyta</taxon>
        <taxon>Tracheophyta</taxon>
        <taxon>Spermatophyta</taxon>
        <taxon>Magnoliopsida</taxon>
        <taxon>eudicotyledons</taxon>
        <taxon>Gunneridae</taxon>
        <taxon>Pentapetalae</taxon>
        <taxon>asterids</taxon>
        <taxon>lamiids</taxon>
        <taxon>Gentianales</taxon>
        <taxon>Apocynaceae</taxon>
        <taxon>Rauvolfioideae</taxon>
        <taxon>Vinceae</taxon>
        <taxon>Catharanthinae</taxon>
        <taxon>Catharanthus</taxon>
    </lineage>
</organism>
<proteinExistence type="predicted"/>
<dbReference type="Proteomes" id="UP001060085">
    <property type="component" value="Linkage Group LG07"/>
</dbReference>
<keyword evidence="2" id="KW-1185">Reference proteome</keyword>
<gene>
    <name evidence="1" type="ORF">M9H77_31935</name>
</gene>
<evidence type="ECO:0000313" key="1">
    <source>
        <dbReference type="EMBL" id="KAI5654748.1"/>
    </source>
</evidence>
<accession>A0ACC0A1J4</accession>
<reference evidence="2" key="1">
    <citation type="journal article" date="2023" name="Nat. Plants">
        <title>Single-cell RNA sequencing provides a high-resolution roadmap for understanding the multicellular compartmentation of specialized metabolism.</title>
        <authorList>
            <person name="Sun S."/>
            <person name="Shen X."/>
            <person name="Li Y."/>
            <person name="Li Y."/>
            <person name="Wang S."/>
            <person name="Li R."/>
            <person name="Zhang H."/>
            <person name="Shen G."/>
            <person name="Guo B."/>
            <person name="Wei J."/>
            <person name="Xu J."/>
            <person name="St-Pierre B."/>
            <person name="Chen S."/>
            <person name="Sun C."/>
        </authorList>
    </citation>
    <scope>NUCLEOTIDE SEQUENCE [LARGE SCALE GENOMIC DNA]</scope>
</reference>